<dbReference type="InterPro" id="IPR020012">
    <property type="entry name" value="LysM_FimV"/>
</dbReference>
<dbReference type="NCBIfam" id="TIGR03504">
    <property type="entry name" value="FimV_Cterm"/>
    <property type="match status" value="1"/>
</dbReference>
<feature type="region of interest" description="Disordered" evidence="2">
    <location>
        <begin position="440"/>
        <end position="526"/>
    </location>
</feature>
<feature type="region of interest" description="Disordered" evidence="2">
    <location>
        <begin position="300"/>
        <end position="327"/>
    </location>
</feature>
<dbReference type="Pfam" id="PF25800">
    <property type="entry name" value="FimV_N"/>
    <property type="match status" value="1"/>
</dbReference>
<comment type="caution">
    <text evidence="5">The sequence shown here is derived from an EMBL/GenBank/DDBJ whole genome shotgun (WGS) entry which is preliminary data.</text>
</comment>
<feature type="chain" id="PRO_5031177470" description="FimV N-terminal domain-containing protein" evidence="3">
    <location>
        <begin position="30"/>
        <end position="1022"/>
    </location>
</feature>
<dbReference type="Gene3D" id="1.20.58.2200">
    <property type="match status" value="1"/>
</dbReference>
<feature type="compositionally biased region" description="Basic and acidic residues" evidence="2">
    <location>
        <begin position="582"/>
        <end position="595"/>
    </location>
</feature>
<dbReference type="InterPro" id="IPR020011">
    <property type="entry name" value="FimV_C"/>
</dbReference>
<feature type="compositionally biased region" description="Polar residues" evidence="2">
    <location>
        <begin position="461"/>
        <end position="477"/>
    </location>
</feature>
<evidence type="ECO:0000313" key="5">
    <source>
        <dbReference type="EMBL" id="HFC92624.1"/>
    </source>
</evidence>
<keyword evidence="3" id="KW-0732">Signal</keyword>
<keyword evidence="1" id="KW-0175">Coiled coil</keyword>
<dbReference type="InterPro" id="IPR038440">
    <property type="entry name" value="FimV_C_sf"/>
</dbReference>
<dbReference type="Proteomes" id="UP000885750">
    <property type="component" value="Unassembled WGS sequence"/>
</dbReference>
<evidence type="ECO:0000256" key="3">
    <source>
        <dbReference type="SAM" id="SignalP"/>
    </source>
</evidence>
<feature type="compositionally biased region" description="Polar residues" evidence="2">
    <location>
        <begin position="508"/>
        <end position="520"/>
    </location>
</feature>
<protein>
    <recommendedName>
        <fullName evidence="4">FimV N-terminal domain-containing protein</fullName>
    </recommendedName>
</protein>
<dbReference type="EMBL" id="DRMS01000275">
    <property type="protein sequence ID" value="HFC92624.1"/>
    <property type="molecule type" value="Genomic_DNA"/>
</dbReference>
<evidence type="ECO:0000256" key="2">
    <source>
        <dbReference type="SAM" id="MobiDB-lite"/>
    </source>
</evidence>
<dbReference type="AlphaFoldDB" id="A0A7V2T032"/>
<dbReference type="InterPro" id="IPR057840">
    <property type="entry name" value="FimV_N"/>
</dbReference>
<sequence>MLLRGKYVNKKALSLAVCLAFSYSSATYALGLGEIESSSHLNQPFRAKITLLSTSAADTKRLRVRVASPEVFSRVGIERPDYLNTINFTPTTENGKPVIIVSSSQPINQPFLNFLIEVSWPKGQLLKEYTVLLDPPVLVQGETAVANNTVGVRPEPQRRKPPKRVIAPVQPQQVAAQPRPATATPKKQVIATRRNTPAPARRTPSRSNRTSKYRVVRGDTLSKVAKKLRRRGVRDEQMMMALFRANPTAFRKRNINNLKAGALLNRPSIRDARSLSYKKAKSAIYSQSRQWRKYRSKLAKNTVPQKQVTSSNGNAKKGVQTTSSTPKNNQARIEVVGNSSSVAGNNLSATGSAKVGQLERELIQAKESLAAKANANVELKSRVSELESLLRKKNRLITLKNEQLAELQAKLGVPATANTTNEGSDISQQVTNSVTEGEGTIIRSGKSVDNATQAPKDPATTDKSQQLAVVNGNTEMPSTFEKEPERTPSETPVQATEEPKGQGDETVAGSSQNTKTGTNTTEDEGGVLDLLSSPLVMGLGGGSLLALLLGWLLMRRKGSAGDSEEYSAIDFDDPEFAPGSNSKDKSSKVEKKTDSDDAFAGLEGDFDDLDFGDSIEPAEENKKKQNAVSTIDADDDILQEADVYIVYGLHDQAEVELRKAIEKQPNNLHYHAKLLESYQASSNVKAFDKQAEIFSKLADDAEGNKDKLWTKVTKWAQEIKSESDLFTSASKGSNLAGMAAAAVAGGVAVTAGKAFATDADSDSDTTDNQDNADDLLNDLDVNGVDDLDLTNVSQADDLEQTDLGFDIDDMNFESSDLDSSSKDDFNTDDFDLDDILGEGDGKDALSEVTEASSDKLDDASLNDLLDDVETNGSDMPVGSEIEEQETALGSEFEDLLDLDLTDLGDDLSLDENKHDVSNLNLELNNDDDLNKILPTSSPYTSTKDEKQDADNLLGDLDDDLSFMDLDNDDDLKETQVSTKLDLARAYLDMGDVEGARNTLEEVMMEGNDDQKKEAEELLHQAG</sequence>
<evidence type="ECO:0000256" key="1">
    <source>
        <dbReference type="SAM" id="Coils"/>
    </source>
</evidence>
<feature type="compositionally biased region" description="Polar residues" evidence="2">
    <location>
        <begin position="302"/>
        <end position="327"/>
    </location>
</feature>
<accession>A0A7V2T032</accession>
<feature type="region of interest" description="Disordered" evidence="2">
    <location>
        <begin position="170"/>
        <end position="210"/>
    </location>
</feature>
<feature type="compositionally biased region" description="Acidic residues" evidence="2">
    <location>
        <begin position="562"/>
        <end position="575"/>
    </location>
</feature>
<reference evidence="5" key="1">
    <citation type="journal article" date="2020" name="mSystems">
        <title>Genome- and Community-Level Interaction Insights into Carbon Utilization and Element Cycling Functions of Hydrothermarchaeota in Hydrothermal Sediment.</title>
        <authorList>
            <person name="Zhou Z."/>
            <person name="Liu Y."/>
            <person name="Xu W."/>
            <person name="Pan J."/>
            <person name="Luo Z.H."/>
            <person name="Li M."/>
        </authorList>
    </citation>
    <scope>NUCLEOTIDE SEQUENCE [LARGE SCALE GENOMIC DNA]</scope>
    <source>
        <strain evidence="5">HyVt-493</strain>
    </source>
</reference>
<proteinExistence type="predicted"/>
<feature type="region of interest" description="Disordered" evidence="2">
    <location>
        <begin position="812"/>
        <end position="831"/>
    </location>
</feature>
<feature type="signal peptide" evidence="3">
    <location>
        <begin position="1"/>
        <end position="29"/>
    </location>
</feature>
<evidence type="ECO:0000259" key="4">
    <source>
        <dbReference type="Pfam" id="PF25800"/>
    </source>
</evidence>
<dbReference type="NCBIfam" id="TIGR03505">
    <property type="entry name" value="FimV_core"/>
    <property type="match status" value="1"/>
</dbReference>
<gene>
    <name evidence="5" type="ORF">ENJ51_07410</name>
</gene>
<feature type="region of interest" description="Disordered" evidence="2">
    <location>
        <begin position="562"/>
        <end position="605"/>
    </location>
</feature>
<name>A0A7V2T032_LEUMU</name>
<organism evidence="5">
    <name type="scientific">Leucothrix mucor</name>
    <dbReference type="NCBI Taxonomy" id="45248"/>
    <lineage>
        <taxon>Bacteria</taxon>
        <taxon>Pseudomonadati</taxon>
        <taxon>Pseudomonadota</taxon>
        <taxon>Gammaproteobacteria</taxon>
        <taxon>Thiotrichales</taxon>
        <taxon>Thiotrichaceae</taxon>
        <taxon>Leucothrix</taxon>
    </lineage>
</organism>
<feature type="compositionally biased region" description="Low complexity" evidence="2">
    <location>
        <begin position="170"/>
        <end position="208"/>
    </location>
</feature>
<feature type="coiled-coil region" evidence="1">
    <location>
        <begin position="355"/>
        <end position="410"/>
    </location>
</feature>
<feature type="domain" description="FimV N-terminal" evidence="4">
    <location>
        <begin position="30"/>
        <end position="136"/>
    </location>
</feature>